<keyword evidence="6 7" id="KW-0413">Isomerase</keyword>
<evidence type="ECO:0000256" key="2">
    <source>
        <dbReference type="ARBA" id="ARBA00004496"/>
    </source>
</evidence>
<evidence type="ECO:0000256" key="6">
    <source>
        <dbReference type="ARBA" id="ARBA00023235"/>
    </source>
</evidence>
<dbReference type="OrthoDB" id="16120at2759"/>
<dbReference type="GO" id="GO:0008160">
    <property type="term" value="F:protein tyrosine phosphatase activator activity"/>
    <property type="evidence" value="ECO:0007669"/>
    <property type="project" value="TreeGrafter"/>
</dbReference>
<comment type="caution">
    <text evidence="9">The sequence shown here is derived from an EMBL/GenBank/DDBJ whole genome shotgun (WGS) entry which is preliminary data.</text>
</comment>
<dbReference type="STRING" id="5288.A0A5C5FMK2"/>
<dbReference type="PANTHER" id="PTHR10012">
    <property type="entry name" value="SERINE/THREONINE-PROTEIN PHOSPHATASE 2A REGULATORY SUBUNIT B"/>
    <property type="match status" value="1"/>
</dbReference>
<evidence type="ECO:0000256" key="3">
    <source>
        <dbReference type="ARBA" id="ARBA00011019"/>
    </source>
</evidence>
<dbReference type="Gene3D" id="1.20.120.1150">
    <property type="match status" value="1"/>
</dbReference>
<dbReference type="EC" id="5.2.1.8" evidence="7"/>
<comment type="similarity">
    <text evidence="3 7">Belongs to the PTPA-type PPIase family.</text>
</comment>
<proteinExistence type="inferred from homology"/>
<keyword evidence="4 7" id="KW-0963">Cytoplasm</keyword>
<dbReference type="EMBL" id="SOZI01000232">
    <property type="protein sequence ID" value="TNY17184.1"/>
    <property type="molecule type" value="Genomic_DNA"/>
</dbReference>
<dbReference type="InterPro" id="IPR004327">
    <property type="entry name" value="Phstyr_phstse_ac"/>
</dbReference>
<comment type="subcellular location">
    <subcellularLocation>
        <location evidence="2 7">Cytoplasm</location>
    </subcellularLocation>
</comment>
<accession>A0A5C5FMK2</accession>
<gene>
    <name evidence="9" type="ORF">DMC30DRAFT_422924</name>
</gene>
<dbReference type="GO" id="GO:0005634">
    <property type="term" value="C:nucleus"/>
    <property type="evidence" value="ECO:0007669"/>
    <property type="project" value="TreeGrafter"/>
</dbReference>
<dbReference type="GO" id="GO:0007052">
    <property type="term" value="P:mitotic spindle organization"/>
    <property type="evidence" value="ECO:0007669"/>
    <property type="project" value="TreeGrafter"/>
</dbReference>
<dbReference type="Proteomes" id="UP000311382">
    <property type="component" value="Unassembled WGS sequence"/>
</dbReference>
<organism evidence="9 10">
    <name type="scientific">Rhodotorula diobovata</name>
    <dbReference type="NCBI Taxonomy" id="5288"/>
    <lineage>
        <taxon>Eukaryota</taxon>
        <taxon>Fungi</taxon>
        <taxon>Dikarya</taxon>
        <taxon>Basidiomycota</taxon>
        <taxon>Pucciniomycotina</taxon>
        <taxon>Microbotryomycetes</taxon>
        <taxon>Sporidiobolales</taxon>
        <taxon>Sporidiobolaceae</taxon>
        <taxon>Rhodotorula</taxon>
    </lineage>
</organism>
<comment type="function">
    <text evidence="7">PPIases accelerate the folding of proteins. It catalyzes the cis-trans isomerization of proline imidic peptide bonds in oligopeptides.</text>
</comment>
<evidence type="ECO:0000256" key="1">
    <source>
        <dbReference type="ARBA" id="ARBA00000971"/>
    </source>
</evidence>
<evidence type="ECO:0000256" key="7">
    <source>
        <dbReference type="RuleBase" id="RU361210"/>
    </source>
</evidence>
<name>A0A5C5FMK2_9BASI</name>
<evidence type="ECO:0000256" key="5">
    <source>
        <dbReference type="ARBA" id="ARBA00023110"/>
    </source>
</evidence>
<dbReference type="GO" id="GO:0005737">
    <property type="term" value="C:cytoplasm"/>
    <property type="evidence" value="ECO:0007669"/>
    <property type="project" value="UniProtKB-SubCell"/>
</dbReference>
<dbReference type="GO" id="GO:0003755">
    <property type="term" value="F:peptidyl-prolyl cis-trans isomerase activity"/>
    <property type="evidence" value="ECO:0007669"/>
    <property type="project" value="UniProtKB-KW"/>
</dbReference>
<dbReference type="InterPro" id="IPR043170">
    <property type="entry name" value="PTPA_C_lid"/>
</dbReference>
<evidence type="ECO:0000313" key="10">
    <source>
        <dbReference type="Proteomes" id="UP000311382"/>
    </source>
</evidence>
<dbReference type="PANTHER" id="PTHR10012:SF0">
    <property type="entry name" value="SERINE_THREONINE-PROTEIN PHOSPHATASE 2A ACTIVATOR"/>
    <property type="match status" value="1"/>
</dbReference>
<dbReference type="AlphaFoldDB" id="A0A5C5FMK2"/>
<keyword evidence="5 7" id="KW-0697">Rotamase</keyword>
<dbReference type="SUPFAM" id="SSF140984">
    <property type="entry name" value="PTPA-like"/>
    <property type="match status" value="1"/>
</dbReference>
<protein>
    <recommendedName>
        <fullName evidence="7">Serine/threonine-protein phosphatase 2A activator</fullName>
        <ecNumber evidence="7">5.2.1.8</ecNumber>
    </recommendedName>
    <alternativeName>
        <fullName evidence="7">Phosphotyrosyl phosphatase activator</fullName>
    </alternativeName>
</protein>
<keyword evidence="10" id="KW-1185">Reference proteome</keyword>
<comment type="catalytic activity">
    <reaction evidence="1 7">
        <text>[protein]-peptidylproline (omega=180) = [protein]-peptidylproline (omega=0)</text>
        <dbReference type="Rhea" id="RHEA:16237"/>
        <dbReference type="Rhea" id="RHEA-COMP:10747"/>
        <dbReference type="Rhea" id="RHEA-COMP:10748"/>
        <dbReference type="ChEBI" id="CHEBI:83833"/>
        <dbReference type="ChEBI" id="CHEBI:83834"/>
        <dbReference type="EC" id="5.2.1.8"/>
    </reaction>
</comment>
<dbReference type="Pfam" id="PF03095">
    <property type="entry name" value="PTPA"/>
    <property type="match status" value="1"/>
</dbReference>
<dbReference type="GO" id="GO:0000159">
    <property type="term" value="C:protein phosphatase type 2A complex"/>
    <property type="evidence" value="ECO:0007669"/>
    <property type="project" value="TreeGrafter"/>
</dbReference>
<reference evidence="9 10" key="1">
    <citation type="submission" date="2019-03" db="EMBL/GenBank/DDBJ databases">
        <title>Rhodosporidium diobovatum UCD-FST 08-225 genome sequencing, assembly, and annotation.</title>
        <authorList>
            <person name="Fakankun I.U."/>
            <person name="Fristensky B."/>
            <person name="Levin D.B."/>
        </authorList>
    </citation>
    <scope>NUCLEOTIDE SEQUENCE [LARGE SCALE GENOMIC DNA]</scope>
    <source>
        <strain evidence="9 10">UCD-FST 08-225</strain>
    </source>
</reference>
<evidence type="ECO:0000256" key="8">
    <source>
        <dbReference type="SAM" id="MobiDB-lite"/>
    </source>
</evidence>
<dbReference type="InterPro" id="IPR037218">
    <property type="entry name" value="PTPA_sf"/>
</dbReference>
<evidence type="ECO:0000313" key="9">
    <source>
        <dbReference type="EMBL" id="TNY17184.1"/>
    </source>
</evidence>
<sequence>MLTAPDLAILDPLPSGPAPEPTRKILAQPDLDHWTQSEAYDCIHRFIKRLRIASLHSVEQASSKPVQLIVDLLNDAASWIEEPQGTTTPNKTRAAFQAWLDKLDHAATSSLHPSLVDSAHAVALPELRVHLLASFGSPQRLDYGTGHELSFLAYLLVLRRVGILTPDDEPAIAKRVFADYTSLIRKVQAGFRLEPAGKLGVWGLDEHQHLVYHWGASQARIHPSKRPVSLLSPPNASPNRIAYLFLSTLLHVHDDDPSSSSPSATPAATADEDAGLLRLYRAEVLQRLPVVQHLRFGAVLRWVRAGSTSTLTSPEPEPLPSTGDDLAPAARAALDTALDRRVTDEGTVAPWAIPSLSGETPPAELLERLPSPENNNKKGSAPPSPKRTSPVPLPHCPQPGGALGRRRASRLSISASFDDEEDDGVKTGEGQKGGDESL</sequence>
<feature type="region of interest" description="Disordered" evidence="8">
    <location>
        <begin position="349"/>
        <end position="438"/>
    </location>
</feature>
<evidence type="ECO:0000256" key="4">
    <source>
        <dbReference type="ARBA" id="ARBA00022490"/>
    </source>
</evidence>